<feature type="transmembrane region" description="Helical" evidence="5">
    <location>
        <begin position="50"/>
        <end position="70"/>
    </location>
</feature>
<protein>
    <recommendedName>
        <fullName evidence="6">Lipopolysaccharide assembly protein A domain-containing protein</fullName>
    </recommendedName>
</protein>
<dbReference type="EMBL" id="FMAH01000001">
    <property type="protein sequence ID" value="SCB08326.1"/>
    <property type="molecule type" value="Genomic_DNA"/>
</dbReference>
<keyword evidence="2 5" id="KW-0812">Transmembrane</keyword>
<dbReference type="Pfam" id="PF06305">
    <property type="entry name" value="LapA_dom"/>
    <property type="match status" value="1"/>
</dbReference>
<evidence type="ECO:0000256" key="3">
    <source>
        <dbReference type="ARBA" id="ARBA00022989"/>
    </source>
</evidence>
<dbReference type="AlphaFoldDB" id="A0A1C3TYJ7"/>
<keyword evidence="3 5" id="KW-1133">Transmembrane helix</keyword>
<keyword evidence="1" id="KW-1003">Cell membrane</keyword>
<organism evidence="7 8">
    <name type="scientific">Rhizobium miluonense</name>
    <dbReference type="NCBI Taxonomy" id="411945"/>
    <lineage>
        <taxon>Bacteria</taxon>
        <taxon>Pseudomonadati</taxon>
        <taxon>Pseudomonadota</taxon>
        <taxon>Alphaproteobacteria</taxon>
        <taxon>Hyphomicrobiales</taxon>
        <taxon>Rhizobiaceae</taxon>
        <taxon>Rhizobium/Agrobacterium group</taxon>
        <taxon>Rhizobium</taxon>
    </lineage>
</organism>
<evidence type="ECO:0000256" key="4">
    <source>
        <dbReference type="ARBA" id="ARBA00023136"/>
    </source>
</evidence>
<evidence type="ECO:0000313" key="7">
    <source>
        <dbReference type="EMBL" id="SCB08326.1"/>
    </source>
</evidence>
<evidence type="ECO:0000313" key="8">
    <source>
        <dbReference type="Proteomes" id="UP000199435"/>
    </source>
</evidence>
<evidence type="ECO:0000256" key="5">
    <source>
        <dbReference type="SAM" id="Phobius"/>
    </source>
</evidence>
<sequence length="110" mass="12281">MAKKIVNLLILLPLGIILIVFCVANRQSVTLALNPFRPDDQVLSLNAPLFVLLFVTLILGMLVGAGVTWFNQGKHRKRARNQAQEAVRWQAEADKHRTRAEQIAGQLPSK</sequence>
<evidence type="ECO:0000256" key="1">
    <source>
        <dbReference type="ARBA" id="ARBA00022475"/>
    </source>
</evidence>
<dbReference type="STRING" id="411945.GA0061102_1001201"/>
<name>A0A1C3TYJ7_9HYPH</name>
<dbReference type="RefSeq" id="WP_092843186.1">
    <property type="nucleotide sequence ID" value="NZ_FMAH01000001.1"/>
</dbReference>
<feature type="domain" description="Lipopolysaccharide assembly protein A" evidence="6">
    <location>
        <begin position="42"/>
        <end position="92"/>
    </location>
</feature>
<dbReference type="GO" id="GO:0005886">
    <property type="term" value="C:plasma membrane"/>
    <property type="evidence" value="ECO:0007669"/>
    <property type="project" value="InterPro"/>
</dbReference>
<evidence type="ECO:0000256" key="2">
    <source>
        <dbReference type="ARBA" id="ARBA00022692"/>
    </source>
</evidence>
<dbReference type="OrthoDB" id="7868067at2"/>
<evidence type="ECO:0000259" key="6">
    <source>
        <dbReference type="Pfam" id="PF06305"/>
    </source>
</evidence>
<keyword evidence="8" id="KW-1185">Reference proteome</keyword>
<gene>
    <name evidence="7" type="ORF">GA0061102_1001201</name>
</gene>
<keyword evidence="4 5" id="KW-0472">Membrane</keyword>
<proteinExistence type="predicted"/>
<dbReference type="InterPro" id="IPR010445">
    <property type="entry name" value="LapA_dom"/>
</dbReference>
<dbReference type="Proteomes" id="UP000199435">
    <property type="component" value="Unassembled WGS sequence"/>
</dbReference>
<reference evidence="8" key="1">
    <citation type="submission" date="2016-08" db="EMBL/GenBank/DDBJ databases">
        <authorList>
            <person name="Varghese N."/>
            <person name="Submissions Spin"/>
        </authorList>
    </citation>
    <scope>NUCLEOTIDE SEQUENCE [LARGE SCALE GENOMIC DNA]</scope>
    <source>
        <strain evidence="8">HAMBI 2971</strain>
    </source>
</reference>
<accession>A0A1C3TYJ7</accession>